<dbReference type="GeneID" id="33361419"/>
<reference evidence="2" key="1">
    <citation type="journal article" date="2017" name="J. Phycol.">
        <title>Analysis of chloroplast genomes and a supermatrix inform reclassification of the Rhodomelaceae (Rhodophyta).</title>
        <authorList>
            <person name="Diaz-Tapia P."/>
            <person name="Maggs C.A."/>
            <person name="West J.A."/>
            <person name="Verbruggen H."/>
        </authorList>
    </citation>
    <scope>NUCLEOTIDE SEQUENCE</scope>
    <source>
        <strain evidence="2">PD1561</strain>
    </source>
</reference>
<gene>
    <name evidence="2" type="primary">ycf53</name>
</gene>
<dbReference type="EMBL" id="MF101450">
    <property type="protein sequence ID" value="ARW68049.1"/>
    <property type="molecule type" value="Genomic_DNA"/>
</dbReference>
<dbReference type="GO" id="GO:0046906">
    <property type="term" value="F:tetrapyrrole binding"/>
    <property type="evidence" value="ECO:0007669"/>
    <property type="project" value="TreeGrafter"/>
</dbReference>
<feature type="domain" description="GUN4-like" evidence="1">
    <location>
        <begin position="96"/>
        <end position="233"/>
    </location>
</feature>
<dbReference type="Pfam" id="PF05419">
    <property type="entry name" value="GUN4"/>
    <property type="match status" value="1"/>
</dbReference>
<evidence type="ECO:0000259" key="1">
    <source>
        <dbReference type="Pfam" id="PF05419"/>
    </source>
</evidence>
<dbReference type="InterPro" id="IPR037215">
    <property type="entry name" value="GUN4-like_sf"/>
</dbReference>
<proteinExistence type="predicted"/>
<dbReference type="Gene3D" id="1.25.40.620">
    <property type="match status" value="1"/>
</dbReference>
<evidence type="ECO:0000313" key="2">
    <source>
        <dbReference type="EMBL" id="ARW68049.1"/>
    </source>
</evidence>
<dbReference type="RefSeq" id="YP_009398818.1">
    <property type="nucleotide sequence ID" value="NC_035294.1"/>
</dbReference>
<dbReference type="SUPFAM" id="SSF140869">
    <property type="entry name" value="GUN4-like"/>
    <property type="match status" value="1"/>
</dbReference>
<name>A0A1Z1MQA6_9FLOR</name>
<dbReference type="Gene3D" id="1.10.10.1770">
    <property type="entry name" value="Gun4-like"/>
    <property type="match status" value="1"/>
</dbReference>
<dbReference type="PANTHER" id="PTHR34800:SF1">
    <property type="entry name" value="TETRAPYRROLE-BINDING PROTEIN, CHLOROPLASTIC"/>
    <property type="match status" value="1"/>
</dbReference>
<keyword evidence="2" id="KW-0150">Chloroplast</keyword>
<dbReference type="AlphaFoldDB" id="A0A1Z1MQA6"/>
<dbReference type="CDD" id="cd16383">
    <property type="entry name" value="GUN4"/>
    <property type="match status" value="1"/>
</dbReference>
<sequence>MKSNESIKKYIAEKINLNTNKIDISHETEQRIKTLIKNGEQEFLLQLVITKNSQENNTLNELDGFIFTELMKTEISNIKKKLYHFFPEGLIKFKRSLKINYQPLQELLIKKEFLEADKMTQQYLCNLVEITLNNKKSWLYFTDIQFLPIDDLFTIDLLWRVYSKGKFGFSIQKEVWIKNNYEWNKLWEKIGWTNKGIMKRYPQEFTWKIEAPEGHLPLFNQLRGTQALYSLFKRITW</sequence>
<geneLocation type="chloroplast" evidence="2"/>
<dbReference type="PANTHER" id="PTHR34800">
    <property type="entry name" value="TETRAPYRROLE-BINDING PROTEIN, CHLOROPLASTIC"/>
    <property type="match status" value="1"/>
</dbReference>
<protein>
    <recommendedName>
        <fullName evidence="1">GUN4-like domain-containing protein</fullName>
    </recommendedName>
</protein>
<dbReference type="InterPro" id="IPR008629">
    <property type="entry name" value="GUN4-like"/>
</dbReference>
<keyword evidence="2" id="KW-0934">Plastid</keyword>
<organism evidence="2">
    <name type="scientific">Cliftonaea pectinata</name>
    <dbReference type="NCBI Taxonomy" id="2007206"/>
    <lineage>
        <taxon>Eukaryota</taxon>
        <taxon>Rhodophyta</taxon>
        <taxon>Florideophyceae</taxon>
        <taxon>Rhodymeniophycidae</taxon>
        <taxon>Ceramiales</taxon>
        <taxon>Rhodomelaceae</taxon>
        <taxon>Polyzonieae</taxon>
        <taxon>Cliftonaea</taxon>
    </lineage>
</organism>
<accession>A0A1Z1MQA6</accession>